<dbReference type="EMBL" id="CP026246">
    <property type="protein sequence ID" value="AWO99683.1"/>
    <property type="molecule type" value="Genomic_DNA"/>
</dbReference>
<evidence type="ECO:0000313" key="3">
    <source>
        <dbReference type="Proteomes" id="UP000246464"/>
    </source>
</evidence>
<keyword evidence="3" id="KW-1185">Reference proteome</keyword>
<organism evidence="2 3">
    <name type="scientific">Scophthalmus maximus</name>
    <name type="common">Turbot</name>
    <name type="synonym">Psetta maxima</name>
    <dbReference type="NCBI Taxonomy" id="52904"/>
    <lineage>
        <taxon>Eukaryota</taxon>
        <taxon>Metazoa</taxon>
        <taxon>Chordata</taxon>
        <taxon>Craniata</taxon>
        <taxon>Vertebrata</taxon>
        <taxon>Euteleostomi</taxon>
        <taxon>Actinopterygii</taxon>
        <taxon>Neopterygii</taxon>
        <taxon>Teleostei</taxon>
        <taxon>Neoteleostei</taxon>
        <taxon>Acanthomorphata</taxon>
        <taxon>Carangaria</taxon>
        <taxon>Pleuronectiformes</taxon>
        <taxon>Pleuronectoidei</taxon>
        <taxon>Scophthalmidae</taxon>
        <taxon>Scophthalmus</taxon>
    </lineage>
</organism>
<sequence length="81" mass="9083">MIDERTKTFSSEKRPRLFRGAEEDTRGLWIKTSRAQICRSVCQSGRRGRAALLAGSVSVEMPSNTRGKGKRSSRRRNGRSG</sequence>
<reference evidence="2 3" key="1">
    <citation type="submission" date="2017-12" db="EMBL/GenBank/DDBJ databases">
        <title>Integrating genomic resources of turbot (Scophthalmus maximus) in depth evaluation of genetic and physical mapping variation across individuals.</title>
        <authorList>
            <person name="Martinez P."/>
        </authorList>
    </citation>
    <scope>NUCLEOTIDE SEQUENCE [LARGE SCALE GENOMIC DNA]</scope>
</reference>
<evidence type="ECO:0000313" key="2">
    <source>
        <dbReference type="EMBL" id="AWO99683.1"/>
    </source>
</evidence>
<accession>A0A2U9B729</accession>
<protein>
    <submittedName>
        <fullName evidence="2">Uncharacterized protein</fullName>
    </submittedName>
</protein>
<feature type="region of interest" description="Disordered" evidence="1">
    <location>
        <begin position="58"/>
        <end position="81"/>
    </location>
</feature>
<proteinExistence type="predicted"/>
<evidence type="ECO:0000256" key="1">
    <source>
        <dbReference type="SAM" id="MobiDB-lite"/>
    </source>
</evidence>
<dbReference type="AlphaFoldDB" id="A0A2U9B729"/>
<name>A0A2U9B729_SCOMX</name>
<dbReference type="Proteomes" id="UP000246464">
    <property type="component" value="Chromosome 4"/>
</dbReference>
<gene>
    <name evidence="2" type="ORF">SMAX5B_021542</name>
</gene>
<feature type="compositionally biased region" description="Basic residues" evidence="1">
    <location>
        <begin position="67"/>
        <end position="81"/>
    </location>
</feature>